<accession>A0A4V2NWK9</accession>
<sequence length="469" mass="48743">MLRSFAKPAQALIVLGILASACNKQPVGPTEPDPYDPNNFTTLAYLRSLYTGSDIGVPANTRTIRATVVSNYKNEAAGNFRIQDESGRGINMFLGTSFTDTALLALGKTVDINVNGGTVSTFNGDVQIKNLSATAFTSVNTPMVITPRTATIRQVLDSLQPWASTVVKLENVSLAVGAPGSTGTNVTVTDATGSIVTFVRTTSGITLNSGNAQSLTGYVSIFQNTSGQVTPQIILRTQSDVVTGGSGPVTPGTGIALTGTSPLTIDFNSIGTGQLPTGVSVRTGARADTIGTPATLNQATATSLWKTFTAGFKNYASATGLNQGTDSTTQVGATNRALGFRQTSAIPAGGDPGAAFVFQLANTTGKNLQTMSFQLQSLDTASNVNRATTWMVDYGIGDNPTTFTPVNTVTGSMITGNHVFSNNAITVTLPAALSNQSQKVWIRIVTLAPSTGTNNRGTAAIDDVKFTWN</sequence>
<comment type="caution">
    <text evidence="2">The sequence shown here is derived from an EMBL/GenBank/DDBJ whole genome shotgun (WGS) entry which is preliminary data.</text>
</comment>
<evidence type="ECO:0000259" key="1">
    <source>
        <dbReference type="Pfam" id="PF18942"/>
    </source>
</evidence>
<dbReference type="AlphaFoldDB" id="A0A4V2NWK9"/>
<dbReference type="RefSeq" id="WP_131447873.1">
    <property type="nucleotide sequence ID" value="NZ_SJZI01000008.1"/>
</dbReference>
<protein>
    <recommendedName>
        <fullName evidence="1">DUF5689 domain-containing protein</fullName>
    </recommendedName>
</protein>
<evidence type="ECO:0000313" key="2">
    <source>
        <dbReference type="EMBL" id="TCJ17752.1"/>
    </source>
</evidence>
<dbReference type="Pfam" id="PF18942">
    <property type="entry name" value="DUF5689"/>
    <property type="match status" value="1"/>
</dbReference>
<keyword evidence="3" id="KW-1185">Reference proteome</keyword>
<dbReference type="EMBL" id="SJZI01000008">
    <property type="protein sequence ID" value="TCJ17752.1"/>
    <property type="molecule type" value="Genomic_DNA"/>
</dbReference>
<proteinExistence type="predicted"/>
<dbReference type="OrthoDB" id="5500612at2"/>
<gene>
    <name evidence="2" type="ORF">EPD60_06075</name>
</gene>
<evidence type="ECO:0000313" key="3">
    <source>
        <dbReference type="Proteomes" id="UP000295334"/>
    </source>
</evidence>
<name>A0A4V2NWK9_9BACT</name>
<feature type="domain" description="DUF5689" evidence="1">
    <location>
        <begin position="40"/>
        <end position="241"/>
    </location>
</feature>
<organism evidence="2 3">
    <name type="scientific">Flaviaesturariibacter flavus</name>
    <dbReference type="NCBI Taxonomy" id="2502780"/>
    <lineage>
        <taxon>Bacteria</taxon>
        <taxon>Pseudomonadati</taxon>
        <taxon>Bacteroidota</taxon>
        <taxon>Chitinophagia</taxon>
        <taxon>Chitinophagales</taxon>
        <taxon>Chitinophagaceae</taxon>
        <taxon>Flaviaestuariibacter</taxon>
    </lineage>
</organism>
<dbReference type="Proteomes" id="UP000295334">
    <property type="component" value="Unassembled WGS sequence"/>
</dbReference>
<dbReference type="InterPro" id="IPR043744">
    <property type="entry name" value="DUF5689"/>
</dbReference>
<dbReference type="PROSITE" id="PS51257">
    <property type="entry name" value="PROKAR_LIPOPROTEIN"/>
    <property type="match status" value="1"/>
</dbReference>
<reference evidence="2 3" key="1">
    <citation type="submission" date="2019-03" db="EMBL/GenBank/DDBJ databases">
        <authorList>
            <person name="Kim M.K.M."/>
        </authorList>
    </citation>
    <scope>NUCLEOTIDE SEQUENCE [LARGE SCALE GENOMIC DNA]</scope>
    <source>
        <strain evidence="2 3">17J68-12</strain>
    </source>
</reference>